<dbReference type="GO" id="GO:0046872">
    <property type="term" value="F:metal ion binding"/>
    <property type="evidence" value="ECO:0007669"/>
    <property type="project" value="UniProtKB-KW"/>
</dbReference>
<name>A0A9X1V9E8_9BACL</name>
<evidence type="ECO:0000256" key="1">
    <source>
        <dbReference type="PIRSR" id="PIRSR004789-50"/>
    </source>
</evidence>
<dbReference type="SUPFAM" id="SSF56300">
    <property type="entry name" value="Metallo-dependent phosphatases"/>
    <property type="match status" value="1"/>
</dbReference>
<dbReference type="NCBIfam" id="TIGR00282">
    <property type="entry name" value="TIGR00282 family metallophosphoesterase"/>
    <property type="match status" value="1"/>
</dbReference>
<keyword evidence="3" id="KW-0378">Hydrolase</keyword>
<keyword evidence="4" id="KW-1185">Reference proteome</keyword>
<dbReference type="RefSeq" id="WP_241714213.1">
    <property type="nucleotide sequence ID" value="NZ_JALBUF010000005.1"/>
</dbReference>
<dbReference type="PANTHER" id="PTHR36303:SF1">
    <property type="entry name" value="2',3'-CYCLIC-NUCLEOTIDE 2'-PHOSPHODIESTERASE"/>
    <property type="match status" value="1"/>
</dbReference>
<dbReference type="EC" id="3.1.4.16" evidence="3"/>
<dbReference type="InterPro" id="IPR005235">
    <property type="entry name" value="YmdB-like"/>
</dbReference>
<feature type="binding site" evidence="2">
    <location>
        <position position="68"/>
    </location>
    <ligand>
        <name>Fe cation</name>
        <dbReference type="ChEBI" id="CHEBI:24875"/>
        <label>2</label>
    </ligand>
</feature>
<evidence type="ECO:0000256" key="2">
    <source>
        <dbReference type="PIRSR" id="PIRSR004789-51"/>
    </source>
</evidence>
<feature type="active site" description="Proton donor" evidence="1">
    <location>
        <position position="69"/>
    </location>
</feature>
<dbReference type="GO" id="GO:0008663">
    <property type="term" value="F:2',3'-cyclic-nucleotide 2'-phosphodiesterase activity"/>
    <property type="evidence" value="ECO:0007669"/>
    <property type="project" value="UniProtKB-EC"/>
</dbReference>
<dbReference type="GO" id="GO:0004113">
    <property type="term" value="F:2',3'-cyclic-nucleotide 3'-phosphodiesterase activity"/>
    <property type="evidence" value="ECO:0007669"/>
    <property type="project" value="TreeGrafter"/>
</dbReference>
<dbReference type="AlphaFoldDB" id="A0A9X1V9E8"/>
<feature type="binding site" evidence="2">
    <location>
        <position position="178"/>
    </location>
    <ligand>
        <name>Fe cation</name>
        <dbReference type="ChEBI" id="CHEBI:24875"/>
        <label>1</label>
    </ligand>
</feature>
<comment type="caution">
    <text evidence="3">The sequence shown here is derived from an EMBL/GenBank/DDBJ whole genome shotgun (WGS) entry which is preliminary data.</text>
</comment>
<gene>
    <name evidence="3" type="primary">ymdB</name>
    <name evidence="3" type="ORF">MM817_01943</name>
</gene>
<dbReference type="Gene3D" id="3.60.21.10">
    <property type="match status" value="1"/>
</dbReference>
<dbReference type="EMBL" id="JALBUF010000005">
    <property type="protein sequence ID" value="MCI0183660.1"/>
    <property type="molecule type" value="Genomic_DNA"/>
</dbReference>
<dbReference type="CDD" id="cd07382">
    <property type="entry name" value="MPP_DR1281"/>
    <property type="match status" value="1"/>
</dbReference>
<feature type="binding site" evidence="2">
    <location>
        <position position="151"/>
    </location>
    <ligand>
        <name>Fe cation</name>
        <dbReference type="ChEBI" id="CHEBI:24875"/>
        <label>2</label>
    </ligand>
</feature>
<accession>A0A9X1V9E8</accession>
<feature type="binding site" evidence="2">
    <location>
        <position position="176"/>
    </location>
    <ligand>
        <name>Fe cation</name>
        <dbReference type="ChEBI" id="CHEBI:24875"/>
        <label>2</label>
    </ligand>
</feature>
<dbReference type="Pfam" id="PF13277">
    <property type="entry name" value="YmdB"/>
    <property type="match status" value="1"/>
</dbReference>
<dbReference type="PANTHER" id="PTHR36303">
    <property type="entry name" value="2',3'-CYCLIC-NUCLEOTIDE 2'-PHOSPHODIESTERASE"/>
    <property type="match status" value="1"/>
</dbReference>
<feature type="binding site" evidence="2">
    <location>
        <position position="39"/>
    </location>
    <ligand>
        <name>Fe cation</name>
        <dbReference type="ChEBI" id="CHEBI:24875"/>
        <label>1</label>
    </ligand>
</feature>
<evidence type="ECO:0000313" key="4">
    <source>
        <dbReference type="Proteomes" id="UP001139263"/>
    </source>
</evidence>
<dbReference type="Proteomes" id="UP001139263">
    <property type="component" value="Unassembled WGS sequence"/>
</dbReference>
<protein>
    <submittedName>
        <fullName evidence="3">2',3'-cyclic-nucleotide 2'-phosphodiesterase</fullName>
        <ecNumber evidence="3">3.1.4.16</ecNumber>
    </submittedName>
</protein>
<feature type="binding site" evidence="2">
    <location>
        <position position="8"/>
    </location>
    <ligand>
        <name>Fe cation</name>
        <dbReference type="ChEBI" id="CHEBI:24875"/>
        <label>1</label>
    </ligand>
</feature>
<organism evidence="3 4">
    <name type="scientific">Sulfoacidibacillus ferrooxidans</name>
    <dbReference type="NCBI Taxonomy" id="2005001"/>
    <lineage>
        <taxon>Bacteria</taxon>
        <taxon>Bacillati</taxon>
        <taxon>Bacillota</taxon>
        <taxon>Bacilli</taxon>
        <taxon>Bacillales</taxon>
        <taxon>Alicyclobacillaceae</taxon>
        <taxon>Sulfoacidibacillus</taxon>
    </lineage>
</organism>
<dbReference type="PIRSF" id="PIRSF004789">
    <property type="entry name" value="DR1281"/>
    <property type="match status" value="1"/>
</dbReference>
<feature type="binding site" evidence="2">
    <location>
        <position position="40"/>
    </location>
    <ligand>
        <name>Fe cation</name>
        <dbReference type="ChEBI" id="CHEBI:24875"/>
        <label>1</label>
    </ligand>
</feature>
<evidence type="ECO:0000313" key="3">
    <source>
        <dbReference type="EMBL" id="MCI0183660.1"/>
    </source>
</evidence>
<sequence length="258" mass="28312">MNVLFIGDVTGKSGLQYVKEVLPKLLATHDVDLVIANAENSAWNGRGITSASVEFLYDCGVEIVTLGNHVWDQKEAQELIAHDDRIVRPANLPVGVPGRGYTVCSVGKHRFAVVSLIGRTFMGLSDCPFRALDRIVDELGHDVKHIFVDFHGEATSEKIAFGFYADGKVSAVVGTHTHVQTADERILPKKTAYLTDVGMTGPKDGVLGMKRDVVIQRFLDQMPAKYEVADGARQFSAVFITLRDDGMASSIERMYITE</sequence>
<reference evidence="3" key="1">
    <citation type="submission" date="2022-03" db="EMBL/GenBank/DDBJ databases">
        <title>Draft Genome Sequence of Firmicute Strain S0AB, a Heterotrophic Iron/Sulfur-Oxidizing Extreme Acidophile.</title>
        <authorList>
            <person name="Vergara E."/>
            <person name="Pakostova E."/>
            <person name="Johnson D.B."/>
            <person name="Holmes D.S."/>
        </authorList>
    </citation>
    <scope>NUCLEOTIDE SEQUENCE</scope>
    <source>
        <strain evidence="3">S0AB</strain>
    </source>
</reference>
<dbReference type="InterPro" id="IPR029052">
    <property type="entry name" value="Metallo-depent_PP-like"/>
</dbReference>
<feature type="binding site" evidence="2">
    <location>
        <position position="39"/>
    </location>
    <ligand>
        <name>Fe cation</name>
        <dbReference type="ChEBI" id="CHEBI:24875"/>
        <label>2</label>
    </ligand>
</feature>
<keyword evidence="2" id="KW-0479">Metal-binding</keyword>
<proteinExistence type="predicted"/>